<reference evidence="3 4" key="1">
    <citation type="submission" date="2020-12" db="EMBL/GenBank/DDBJ databases">
        <title>Concerted genomic and epigenomic changes stabilize Arabidopsis allopolyploids.</title>
        <authorList>
            <person name="Chen Z."/>
        </authorList>
    </citation>
    <scope>NUCLEOTIDE SEQUENCE [LARGE SCALE GENOMIC DNA]</scope>
    <source>
        <strain evidence="3">As9502</strain>
        <tissue evidence="3">Leaf</tissue>
    </source>
</reference>
<keyword evidence="1" id="KW-0732">Signal</keyword>
<feature type="chain" id="PRO_5035898972" evidence="1">
    <location>
        <begin position="25"/>
        <end position="149"/>
    </location>
</feature>
<gene>
    <name evidence="3" type="ORF">ISN44_As12g034580</name>
</gene>
<dbReference type="GO" id="GO:0032934">
    <property type="term" value="F:sterol binding"/>
    <property type="evidence" value="ECO:0007669"/>
    <property type="project" value="InterPro"/>
</dbReference>
<keyword evidence="4" id="KW-1185">Reference proteome</keyword>
<dbReference type="InterPro" id="IPR003172">
    <property type="entry name" value="ML_dom"/>
</dbReference>
<proteinExistence type="predicted"/>
<accession>A0A8T1YQJ7</accession>
<name>A0A8T1YQJ7_ARASU</name>
<dbReference type="InterPro" id="IPR039670">
    <property type="entry name" value="NPC2-like"/>
</dbReference>
<organism evidence="3 4">
    <name type="scientific">Arabidopsis suecica</name>
    <name type="common">Swedish thale-cress</name>
    <name type="synonym">Cardaminopsis suecica</name>
    <dbReference type="NCBI Taxonomy" id="45249"/>
    <lineage>
        <taxon>Eukaryota</taxon>
        <taxon>Viridiplantae</taxon>
        <taxon>Streptophyta</taxon>
        <taxon>Embryophyta</taxon>
        <taxon>Tracheophyta</taxon>
        <taxon>Spermatophyta</taxon>
        <taxon>Magnoliopsida</taxon>
        <taxon>eudicotyledons</taxon>
        <taxon>Gunneridae</taxon>
        <taxon>Pentapetalae</taxon>
        <taxon>rosids</taxon>
        <taxon>malvids</taxon>
        <taxon>Brassicales</taxon>
        <taxon>Brassicaceae</taxon>
        <taxon>Camelineae</taxon>
        <taxon>Arabidopsis</taxon>
    </lineage>
</organism>
<dbReference type="PANTHER" id="PTHR11306">
    <property type="entry name" value="NIEMANN PICK TYPE C2 PROTEIN NPC2-RELATED"/>
    <property type="match status" value="1"/>
</dbReference>
<dbReference type="Pfam" id="PF02221">
    <property type="entry name" value="E1_DerP2_DerF2"/>
    <property type="match status" value="1"/>
</dbReference>
<dbReference type="PANTHER" id="PTHR11306:SF54">
    <property type="entry name" value="MD-2-RELATED LIPID RECOGNITION DOMAIN-CONTAINING PROTEIN-RELATED"/>
    <property type="match status" value="1"/>
</dbReference>
<feature type="domain" description="MD-2-related lipid-recognition" evidence="2">
    <location>
        <begin position="27"/>
        <end position="142"/>
    </location>
</feature>
<comment type="caution">
    <text evidence="3">The sequence shown here is derived from an EMBL/GenBank/DDBJ whole genome shotgun (WGS) entry which is preliminary data.</text>
</comment>
<dbReference type="EMBL" id="JAEFBJ010000012">
    <property type="protein sequence ID" value="KAG7548264.1"/>
    <property type="molecule type" value="Genomic_DNA"/>
</dbReference>
<evidence type="ECO:0000313" key="3">
    <source>
        <dbReference type="EMBL" id="KAG7548264.1"/>
    </source>
</evidence>
<evidence type="ECO:0000313" key="4">
    <source>
        <dbReference type="Proteomes" id="UP000694251"/>
    </source>
</evidence>
<evidence type="ECO:0000256" key="1">
    <source>
        <dbReference type="SAM" id="SignalP"/>
    </source>
</evidence>
<dbReference type="Proteomes" id="UP000694251">
    <property type="component" value="Chromosome 12"/>
</dbReference>
<protein>
    <submittedName>
        <fullName evidence="3">MD-2-related lipid-recognition domain</fullName>
    </submittedName>
</protein>
<dbReference type="AlphaFoldDB" id="A0A8T1YQJ7"/>
<sequence>MVISHVQLLLLLLASLFFLPPLHAVDFKYCDGIGYPFVNVTRVEMDPYDIPNIAIYGFTKRPLLSGTVTLAYNIGGRNLPIKFYDLCTIRLGECPILPGTEFSLDLFQFPISREDIKNDKISVTLTDKFDLEADLMCVYFGFPTSTVSA</sequence>
<dbReference type="OrthoDB" id="10479825at2759"/>
<dbReference type="SMART" id="SM00737">
    <property type="entry name" value="ML"/>
    <property type="match status" value="1"/>
</dbReference>
<dbReference type="GO" id="GO:0015918">
    <property type="term" value="P:sterol transport"/>
    <property type="evidence" value="ECO:0007669"/>
    <property type="project" value="InterPro"/>
</dbReference>
<evidence type="ECO:0000259" key="2">
    <source>
        <dbReference type="SMART" id="SM00737"/>
    </source>
</evidence>
<feature type="signal peptide" evidence="1">
    <location>
        <begin position="1"/>
        <end position="24"/>
    </location>
</feature>